<dbReference type="GO" id="GO:0008237">
    <property type="term" value="F:metallopeptidase activity"/>
    <property type="evidence" value="ECO:0007669"/>
    <property type="project" value="UniProtKB-KW"/>
</dbReference>
<proteinExistence type="inferred from homology"/>
<keyword evidence="3" id="KW-0732">Signal</keyword>
<gene>
    <name evidence="10" type="primary">mpr</name>
    <name evidence="10" type="ORF">FF011L_35270</name>
</gene>
<dbReference type="Proteomes" id="UP000320672">
    <property type="component" value="Chromosome"/>
</dbReference>
<dbReference type="KEGG" id="rml:FF011L_35270"/>
<protein>
    <recommendedName>
        <fullName evidence="7">Serine protease</fullName>
        <ecNumber evidence="7">3.4.21.-</ecNumber>
    </recommendedName>
</protein>
<keyword evidence="5 7" id="KW-0720">Serine protease</keyword>
<feature type="domain" description="Peptidase S1" evidence="9">
    <location>
        <begin position="116"/>
        <end position="291"/>
    </location>
</feature>
<dbReference type="PRINTS" id="PR00839">
    <property type="entry name" value="V8PROTEASE"/>
</dbReference>
<evidence type="ECO:0000256" key="7">
    <source>
        <dbReference type="RuleBase" id="RU004296"/>
    </source>
</evidence>
<dbReference type="PANTHER" id="PTHR15462">
    <property type="entry name" value="SERINE PROTEASE"/>
    <property type="match status" value="1"/>
</dbReference>
<dbReference type="SUPFAM" id="SSF50494">
    <property type="entry name" value="Trypsin-like serine proteases"/>
    <property type="match status" value="1"/>
</dbReference>
<dbReference type="PANTHER" id="PTHR15462:SF8">
    <property type="entry name" value="SERINE PROTEASE"/>
    <property type="match status" value="1"/>
</dbReference>
<feature type="active site" description="Charge relay system" evidence="6">
    <location>
        <position position="194"/>
    </location>
</feature>
<dbReference type="InterPro" id="IPR008256">
    <property type="entry name" value="Peptidase_S1B"/>
</dbReference>
<dbReference type="InterPro" id="IPR001254">
    <property type="entry name" value="Trypsin_dom"/>
</dbReference>
<dbReference type="GO" id="GO:0006508">
    <property type="term" value="P:proteolysis"/>
    <property type="evidence" value="ECO:0007669"/>
    <property type="project" value="UniProtKB-KW"/>
</dbReference>
<dbReference type="InterPro" id="IPR018114">
    <property type="entry name" value="TRYPSIN_HIS"/>
</dbReference>
<organism evidence="10 11">
    <name type="scientific">Roseimaritima multifibrata</name>
    <dbReference type="NCBI Taxonomy" id="1930274"/>
    <lineage>
        <taxon>Bacteria</taxon>
        <taxon>Pseudomonadati</taxon>
        <taxon>Planctomycetota</taxon>
        <taxon>Planctomycetia</taxon>
        <taxon>Pirellulales</taxon>
        <taxon>Pirellulaceae</taxon>
        <taxon>Roseimaritima</taxon>
    </lineage>
</organism>
<comment type="similarity">
    <text evidence="1 7">Belongs to the peptidase S1B family.</text>
</comment>
<dbReference type="EMBL" id="CP036262">
    <property type="protein sequence ID" value="QDS94746.1"/>
    <property type="molecule type" value="Genomic_DNA"/>
</dbReference>
<dbReference type="InterPro" id="IPR043504">
    <property type="entry name" value="Peptidase_S1_PA_chymotrypsin"/>
</dbReference>
<sequence>MAHSKKSRRHHSVSADIQSSGNSIKENAETKKRDRRVLPEFQHQIRAKEQEKSAGVLDQGNRFHTAADAWYSTYGTHVSRVLAQQSAAEYVTEAVIGDDDRVRIRNTNEYPYSAICSLEIVARTGRQFVGTGFLVDSNTVVTAGHCLFMPDQGGWAKQIRVYPGRNGAGEAQAFAAINMHSVEGWTKDRRPQQDYGAITLDADATGFGSLGYVTLSDREIVKQDYHVVGYSADKPIGTLWGHLRELAQVRQHILIYETDTYGGNSGCPVFCLGDNDEVFTVGIHNYGDISGNSATRITDEVFENISRWSQ</sequence>
<evidence type="ECO:0000256" key="3">
    <source>
        <dbReference type="ARBA" id="ARBA00022729"/>
    </source>
</evidence>
<dbReference type="InterPro" id="IPR050966">
    <property type="entry name" value="Glutamyl_endopeptidase"/>
</dbReference>
<evidence type="ECO:0000313" key="11">
    <source>
        <dbReference type="Proteomes" id="UP000320672"/>
    </source>
</evidence>
<evidence type="ECO:0000256" key="2">
    <source>
        <dbReference type="ARBA" id="ARBA00022670"/>
    </source>
</evidence>
<feature type="compositionally biased region" description="Polar residues" evidence="8">
    <location>
        <begin position="15"/>
        <end position="25"/>
    </location>
</feature>
<evidence type="ECO:0000259" key="9">
    <source>
        <dbReference type="Pfam" id="PF00089"/>
    </source>
</evidence>
<evidence type="ECO:0000256" key="5">
    <source>
        <dbReference type="ARBA" id="ARBA00022825"/>
    </source>
</evidence>
<evidence type="ECO:0000256" key="1">
    <source>
        <dbReference type="ARBA" id="ARBA00008764"/>
    </source>
</evidence>
<dbReference type="GO" id="GO:0004252">
    <property type="term" value="F:serine-type endopeptidase activity"/>
    <property type="evidence" value="ECO:0007669"/>
    <property type="project" value="InterPro"/>
</dbReference>
<reference evidence="10 11" key="1">
    <citation type="submission" date="2019-02" db="EMBL/GenBank/DDBJ databases">
        <title>Deep-cultivation of Planctomycetes and their phenomic and genomic characterization uncovers novel biology.</title>
        <authorList>
            <person name="Wiegand S."/>
            <person name="Jogler M."/>
            <person name="Boedeker C."/>
            <person name="Pinto D."/>
            <person name="Vollmers J."/>
            <person name="Rivas-Marin E."/>
            <person name="Kohn T."/>
            <person name="Peeters S.H."/>
            <person name="Heuer A."/>
            <person name="Rast P."/>
            <person name="Oberbeckmann S."/>
            <person name="Bunk B."/>
            <person name="Jeske O."/>
            <person name="Meyerdierks A."/>
            <person name="Storesund J.E."/>
            <person name="Kallscheuer N."/>
            <person name="Luecker S."/>
            <person name="Lage O.M."/>
            <person name="Pohl T."/>
            <person name="Merkel B.J."/>
            <person name="Hornburger P."/>
            <person name="Mueller R.-W."/>
            <person name="Bruemmer F."/>
            <person name="Labrenz M."/>
            <person name="Spormann A.M."/>
            <person name="Op den Camp H."/>
            <person name="Overmann J."/>
            <person name="Amann R."/>
            <person name="Jetten M.S.M."/>
            <person name="Mascher T."/>
            <person name="Medema M.H."/>
            <person name="Devos D.P."/>
            <person name="Kaster A.-K."/>
            <person name="Ovreas L."/>
            <person name="Rohde M."/>
            <person name="Galperin M.Y."/>
            <person name="Jogler C."/>
        </authorList>
    </citation>
    <scope>NUCLEOTIDE SEQUENCE [LARGE SCALE GENOMIC DNA]</scope>
    <source>
        <strain evidence="10 11">FF011L</strain>
    </source>
</reference>
<evidence type="ECO:0000256" key="6">
    <source>
        <dbReference type="PIRSR" id="PIRSR608256-1"/>
    </source>
</evidence>
<feature type="active site" description="Charge relay system" evidence="6">
    <location>
        <position position="145"/>
    </location>
</feature>
<accession>A0A517MIM8</accession>
<dbReference type="PROSITE" id="PS00134">
    <property type="entry name" value="TRYPSIN_HIS"/>
    <property type="match status" value="1"/>
</dbReference>
<dbReference type="InterPro" id="IPR009003">
    <property type="entry name" value="Peptidase_S1_PA"/>
</dbReference>
<evidence type="ECO:0000256" key="8">
    <source>
        <dbReference type="SAM" id="MobiDB-lite"/>
    </source>
</evidence>
<keyword evidence="2 7" id="KW-0645">Protease</keyword>
<dbReference type="Gene3D" id="2.40.10.10">
    <property type="entry name" value="Trypsin-like serine proteases"/>
    <property type="match status" value="2"/>
</dbReference>
<feature type="region of interest" description="Disordered" evidence="8">
    <location>
        <begin position="1"/>
        <end position="34"/>
    </location>
</feature>
<evidence type="ECO:0000256" key="4">
    <source>
        <dbReference type="ARBA" id="ARBA00022801"/>
    </source>
</evidence>
<evidence type="ECO:0000313" key="10">
    <source>
        <dbReference type="EMBL" id="QDS94746.1"/>
    </source>
</evidence>
<feature type="compositionally biased region" description="Basic residues" evidence="8">
    <location>
        <begin position="1"/>
        <end position="12"/>
    </location>
</feature>
<keyword evidence="4 7" id="KW-0378">Hydrolase</keyword>
<keyword evidence="11" id="KW-1185">Reference proteome</keyword>
<keyword evidence="10" id="KW-0482">Metalloprotease</keyword>
<dbReference type="AlphaFoldDB" id="A0A517MIM8"/>
<feature type="active site" description="Charge relay system" evidence="6">
    <location>
        <position position="265"/>
    </location>
</feature>
<dbReference type="EC" id="3.4.21.-" evidence="7"/>
<name>A0A517MIM8_9BACT</name>
<dbReference type="Pfam" id="PF00089">
    <property type="entry name" value="Trypsin"/>
    <property type="match status" value="1"/>
</dbReference>